<dbReference type="HOGENOM" id="CLU_013265_3_1_1"/>
<dbReference type="EMBL" id="GL764693">
    <property type="protein sequence ID" value="EFZ17229.1"/>
    <property type="molecule type" value="Genomic_DNA"/>
</dbReference>
<proteinExistence type="predicted"/>
<protein>
    <recommendedName>
        <fullName evidence="2">HAT C-terminal dimerisation domain-containing protein</fullName>
    </recommendedName>
</protein>
<organism>
    <name type="scientific">Solenopsis invicta</name>
    <name type="common">Red imported fire ant</name>
    <name type="synonym">Solenopsis wagneri</name>
    <dbReference type="NCBI Taxonomy" id="13686"/>
    <lineage>
        <taxon>Eukaryota</taxon>
        <taxon>Metazoa</taxon>
        <taxon>Ecdysozoa</taxon>
        <taxon>Arthropoda</taxon>
        <taxon>Hexapoda</taxon>
        <taxon>Insecta</taxon>
        <taxon>Pterygota</taxon>
        <taxon>Neoptera</taxon>
        <taxon>Endopterygota</taxon>
        <taxon>Hymenoptera</taxon>
        <taxon>Apocrita</taxon>
        <taxon>Aculeata</taxon>
        <taxon>Formicoidea</taxon>
        <taxon>Formicidae</taxon>
        <taxon>Myrmicinae</taxon>
        <taxon>Solenopsis</taxon>
    </lineage>
</organism>
<name>E9IQC4_SOLIN</name>
<feature type="non-terminal residue" evidence="1">
    <location>
        <position position="526"/>
    </location>
</feature>
<evidence type="ECO:0008006" key="2">
    <source>
        <dbReference type="Google" id="ProtNLM"/>
    </source>
</evidence>
<dbReference type="PANTHER" id="PTHR37162:SF1">
    <property type="entry name" value="BED-TYPE DOMAIN-CONTAINING PROTEIN"/>
    <property type="match status" value="1"/>
</dbReference>
<reference evidence="1" key="1">
    <citation type="journal article" date="2011" name="Proc. Natl. Acad. Sci. U.S.A.">
        <title>The genome of the fire ant Solenopsis invicta.</title>
        <authorList>
            <person name="Wurm Y."/>
            <person name="Wang J."/>
            <person name="Riba-Grognuz O."/>
            <person name="Corona M."/>
            <person name="Nygaard S."/>
            <person name="Hunt B.G."/>
            <person name="Ingram K.K."/>
            <person name="Falquet L."/>
            <person name="Nipitwattanaphon M."/>
            <person name="Gotzek D."/>
            <person name="Dijkstra M.B."/>
            <person name="Oettler J."/>
            <person name="Comtesse F."/>
            <person name="Shih C.J."/>
            <person name="Wu W.J."/>
            <person name="Yang C.C."/>
            <person name="Thomas J."/>
            <person name="Beaudoing E."/>
            <person name="Pradervand S."/>
            <person name="Flegel V."/>
            <person name="Cook E.D."/>
            <person name="Fabbretti R."/>
            <person name="Stockinger H."/>
            <person name="Long L."/>
            <person name="Farmerie W.G."/>
            <person name="Oakey J."/>
            <person name="Boomsma J.J."/>
            <person name="Pamilo P."/>
            <person name="Yi S.V."/>
            <person name="Heinze J."/>
            <person name="Goodisman M.A."/>
            <person name="Farinelli L."/>
            <person name="Harshman K."/>
            <person name="Hulo N."/>
            <person name="Cerutti L."/>
            <person name="Xenarios I."/>
            <person name="Shoemaker D."/>
            <person name="Keller L."/>
        </authorList>
    </citation>
    <scope>NUCLEOTIDE SEQUENCE [LARGE SCALE GENOMIC DNA]</scope>
</reference>
<accession>E9IQC4</accession>
<dbReference type="PANTHER" id="PTHR37162">
    <property type="entry name" value="HAT FAMILY DIMERISATION DOMAINCONTAINING PROTEIN-RELATED"/>
    <property type="match status" value="1"/>
</dbReference>
<evidence type="ECO:0000313" key="1">
    <source>
        <dbReference type="EMBL" id="EFZ17229.1"/>
    </source>
</evidence>
<gene>
    <name evidence="1" type="ORF">SINV_03508</name>
</gene>
<dbReference type="OMA" id="IAICHCK"/>
<sequence length="526" mass="60171">MNPEIGKGAIKKERIFKQSWLDEDIFKGWLAPHLTDNNKALCTLCNIVIRCCKTDLKRHAQTAKHISKLTDKNQSLVPHKISHTEQVKWVEIKLAAFFAEHNVAFYTTDHLTPLSFTGSNKCCNIVKDVIAERETEKLVEILRSLKTQLLNLIPLNAIDSSANKIFQKFEKLLEKKIPFENIVGMASDNASVIIGRINSFYSRLQARVPGVVLLNCICHLSAIVASKACEKLPASCENLIKNPDTGAHTQAIERTWREVRSNISKYGTKEPHLISYLAEYLFKRAYSCRERIHAFFQLMKEFQEHMIADNFVDETAVALPKFYHLNIDDDNNICHLNDIRVGPECENILATLTLECAQEIRYNCLKFYKTALTFLNPDIALFDEDRIKIKDLTYIAARIGNCIDFSKLAYEWMILPSVFNDTEKKELASLAINKIWRKILEFKDFNGKQMFSNLKLLVEAVFSLPHSNAEAKRIFSIVTDVKKKKQNRLSNETLSAICIVRLSFQAKAINCINFEVDSGHLKLHKS</sequence>
<dbReference type="AlphaFoldDB" id="E9IQC4"/>